<comment type="caution">
    <text evidence="2">The sequence shown here is derived from an EMBL/GenBank/DDBJ whole genome shotgun (WGS) entry which is preliminary data.</text>
</comment>
<dbReference type="OrthoDB" id="5584477at2759"/>
<accession>A0A9P8VS68</accession>
<evidence type="ECO:0000313" key="3">
    <source>
        <dbReference type="Proteomes" id="UP000777438"/>
    </source>
</evidence>
<dbReference type="Proteomes" id="UP000777438">
    <property type="component" value="Unassembled WGS sequence"/>
</dbReference>
<feature type="region of interest" description="Disordered" evidence="1">
    <location>
        <begin position="42"/>
        <end position="61"/>
    </location>
</feature>
<dbReference type="AlphaFoldDB" id="A0A9P8VS68"/>
<gene>
    <name evidence="2" type="ORF">B0T10DRAFT_361046</name>
</gene>
<evidence type="ECO:0000256" key="1">
    <source>
        <dbReference type="SAM" id="MobiDB-lite"/>
    </source>
</evidence>
<sequence length="78" mass="8814">FDDSWRAWSENVNQDGVLRWFADFSEKLAAFVEDHRSIPTRQQGLSAKANDPVDGSVGKRKMDIGFVNDPEARRGSKC</sequence>
<name>A0A9P8VS68_9HYPO</name>
<protein>
    <submittedName>
        <fullName evidence="2">Uncharacterized protein</fullName>
    </submittedName>
</protein>
<feature type="non-terminal residue" evidence="2">
    <location>
        <position position="78"/>
    </location>
</feature>
<dbReference type="EMBL" id="JAGPYM010000046">
    <property type="protein sequence ID" value="KAH6873483.1"/>
    <property type="molecule type" value="Genomic_DNA"/>
</dbReference>
<feature type="non-terminal residue" evidence="2">
    <location>
        <position position="1"/>
    </location>
</feature>
<reference evidence="2 3" key="1">
    <citation type="journal article" date="2021" name="Nat. Commun.">
        <title>Genetic determinants of endophytism in the Arabidopsis root mycobiome.</title>
        <authorList>
            <person name="Mesny F."/>
            <person name="Miyauchi S."/>
            <person name="Thiergart T."/>
            <person name="Pickel B."/>
            <person name="Atanasova L."/>
            <person name="Karlsson M."/>
            <person name="Huettel B."/>
            <person name="Barry K.W."/>
            <person name="Haridas S."/>
            <person name="Chen C."/>
            <person name="Bauer D."/>
            <person name="Andreopoulos W."/>
            <person name="Pangilinan J."/>
            <person name="LaButti K."/>
            <person name="Riley R."/>
            <person name="Lipzen A."/>
            <person name="Clum A."/>
            <person name="Drula E."/>
            <person name="Henrissat B."/>
            <person name="Kohler A."/>
            <person name="Grigoriev I.V."/>
            <person name="Martin F.M."/>
            <person name="Hacquard S."/>
        </authorList>
    </citation>
    <scope>NUCLEOTIDE SEQUENCE [LARGE SCALE GENOMIC DNA]</scope>
    <source>
        <strain evidence="2 3">MPI-CAGE-CH-0241</strain>
    </source>
</reference>
<organism evidence="2 3">
    <name type="scientific">Thelonectria olida</name>
    <dbReference type="NCBI Taxonomy" id="1576542"/>
    <lineage>
        <taxon>Eukaryota</taxon>
        <taxon>Fungi</taxon>
        <taxon>Dikarya</taxon>
        <taxon>Ascomycota</taxon>
        <taxon>Pezizomycotina</taxon>
        <taxon>Sordariomycetes</taxon>
        <taxon>Hypocreomycetidae</taxon>
        <taxon>Hypocreales</taxon>
        <taxon>Nectriaceae</taxon>
        <taxon>Thelonectria</taxon>
    </lineage>
</organism>
<evidence type="ECO:0000313" key="2">
    <source>
        <dbReference type="EMBL" id="KAH6873483.1"/>
    </source>
</evidence>
<proteinExistence type="predicted"/>
<keyword evidence="3" id="KW-1185">Reference proteome</keyword>